<dbReference type="SUPFAM" id="SSF88659">
    <property type="entry name" value="Sigma3 and sigma4 domains of RNA polymerase sigma factors"/>
    <property type="match status" value="1"/>
</dbReference>
<keyword evidence="1" id="KW-0805">Transcription regulation</keyword>
<evidence type="ECO:0000256" key="3">
    <source>
        <dbReference type="ARBA" id="ARBA00023125"/>
    </source>
</evidence>
<dbReference type="PANTHER" id="PTHR30385">
    <property type="entry name" value="SIGMA FACTOR F FLAGELLAR"/>
    <property type="match status" value="1"/>
</dbReference>
<dbReference type="STRING" id="251221.gene:10760953"/>
<reference evidence="6 7" key="1">
    <citation type="journal article" date="2003" name="DNA Res.">
        <title>Complete genome structure of Gloeobacter violaceus PCC 7421, a cyanobacterium that lacks thylakoids.</title>
        <authorList>
            <person name="Nakamura Y."/>
            <person name="Kaneko T."/>
            <person name="Sato S."/>
            <person name="Mimuro M."/>
            <person name="Miyashita H."/>
            <person name="Tsuchiya T."/>
            <person name="Sasamoto S."/>
            <person name="Watanabe A."/>
            <person name="Kawashima K."/>
            <person name="Kishida Y."/>
            <person name="Kiyokawa C."/>
            <person name="Kohara M."/>
            <person name="Matsumoto M."/>
            <person name="Matsuno A."/>
            <person name="Nakazaki N."/>
            <person name="Shimpo S."/>
            <person name="Takeuchi C."/>
            <person name="Yamada M."/>
            <person name="Tabata S."/>
        </authorList>
    </citation>
    <scope>NUCLEOTIDE SEQUENCE [LARGE SCALE GENOMIC DNA]</scope>
    <source>
        <strain evidence="7">ATCC 29082 / PCC 7421</strain>
    </source>
</reference>
<keyword evidence="2" id="KW-0731">Sigma factor</keyword>
<dbReference type="InterPro" id="IPR013249">
    <property type="entry name" value="RNA_pol_sigma70_r4_t2"/>
</dbReference>
<organism evidence="6 7">
    <name type="scientific">Gloeobacter violaceus (strain ATCC 29082 / PCC 7421)</name>
    <dbReference type="NCBI Taxonomy" id="251221"/>
    <lineage>
        <taxon>Bacteria</taxon>
        <taxon>Bacillati</taxon>
        <taxon>Cyanobacteriota</taxon>
        <taxon>Cyanophyceae</taxon>
        <taxon>Gloeobacterales</taxon>
        <taxon>Gloeobacteraceae</taxon>
        <taxon>Gloeobacter</taxon>
    </lineage>
</organism>
<dbReference type="InterPro" id="IPR013324">
    <property type="entry name" value="RNA_pol_sigma_r3/r4-like"/>
</dbReference>
<evidence type="ECO:0000256" key="2">
    <source>
        <dbReference type="ARBA" id="ARBA00023082"/>
    </source>
</evidence>
<dbReference type="Gene3D" id="1.20.140.160">
    <property type="match status" value="1"/>
</dbReference>
<keyword evidence="4" id="KW-0804">Transcription</keyword>
<dbReference type="OrthoDB" id="9784272at2"/>
<evidence type="ECO:0000313" key="7">
    <source>
        <dbReference type="Proteomes" id="UP000000557"/>
    </source>
</evidence>
<dbReference type="HOGENOM" id="CLU_911421_0_0_3"/>
<protein>
    <submittedName>
        <fullName evidence="6">Gll3441 protein</fullName>
    </submittedName>
</protein>
<dbReference type="InParanoid" id="Q7NFT3"/>
<dbReference type="Pfam" id="PF08281">
    <property type="entry name" value="Sigma70_r4_2"/>
    <property type="match status" value="1"/>
</dbReference>
<dbReference type="eggNOG" id="COG1191">
    <property type="taxonomic scope" value="Bacteria"/>
</dbReference>
<name>Q7NFT3_GLOVI</name>
<proteinExistence type="predicted"/>
<dbReference type="AlphaFoldDB" id="Q7NFT3"/>
<accession>Q7NFT3</accession>
<dbReference type="InterPro" id="IPR014284">
    <property type="entry name" value="RNA_pol_sigma-70_dom"/>
</dbReference>
<dbReference type="Proteomes" id="UP000000557">
    <property type="component" value="Chromosome"/>
</dbReference>
<dbReference type="GO" id="GO:0016987">
    <property type="term" value="F:sigma factor activity"/>
    <property type="evidence" value="ECO:0000318"/>
    <property type="project" value="GO_Central"/>
</dbReference>
<dbReference type="PhylomeDB" id="Q7NFT3"/>
<dbReference type="GO" id="GO:0006352">
    <property type="term" value="P:DNA-templated transcription initiation"/>
    <property type="evidence" value="ECO:0007669"/>
    <property type="project" value="InterPro"/>
</dbReference>
<dbReference type="EnsemblBacteria" id="BAC91382">
    <property type="protein sequence ID" value="BAC91382"/>
    <property type="gene ID" value="BAC91382"/>
</dbReference>
<dbReference type="GO" id="GO:0006355">
    <property type="term" value="P:regulation of DNA-templated transcription"/>
    <property type="evidence" value="ECO:0000318"/>
    <property type="project" value="GO_Central"/>
</dbReference>
<keyword evidence="3" id="KW-0238">DNA-binding</keyword>
<dbReference type="RefSeq" id="WP_011143430.1">
    <property type="nucleotide sequence ID" value="NC_005125.1"/>
</dbReference>
<evidence type="ECO:0000256" key="4">
    <source>
        <dbReference type="ARBA" id="ARBA00023163"/>
    </source>
</evidence>
<evidence type="ECO:0000313" key="6">
    <source>
        <dbReference type="EMBL" id="BAC91382.1"/>
    </source>
</evidence>
<dbReference type="NCBIfam" id="TIGR02937">
    <property type="entry name" value="sigma70-ECF"/>
    <property type="match status" value="1"/>
</dbReference>
<keyword evidence="7" id="KW-1185">Reference proteome</keyword>
<evidence type="ECO:0000259" key="5">
    <source>
        <dbReference type="Pfam" id="PF08281"/>
    </source>
</evidence>
<dbReference type="KEGG" id="gvi:gll3441"/>
<sequence>MKQAQEQAGSWEWINSTGGAWMNNAAPLFSLGESRPSLADATHALVLQLQPILRERQRLCADTSIGTERRAQNLRILEREAQRQGLVQLHQRLALICRNYVARKGTGGPECLDIESFVEEVILLTHARLPEFNPDKARFSTWFGSHILRQVYTDMQRRIDPSWQRPEPTTAAGRAERQIARRIARPDSLDRPVRLSAGGDESTSQAELVSVSYPCVEDGLIEEDCRERFVEALEQLGEADKVLLTRLYLLGETQKEIAASLGRTPARISQRLRQICTRLAAALGSGFQEDCIDTQFCEALRRCVP</sequence>
<reference evidence="6 7" key="2">
    <citation type="journal article" date="2003" name="DNA Res.">
        <title>Complete genome structure of Gloeobacter violaceus PCC 7421, a cyanobacterium that lacks thylakoids (supplement).</title>
        <authorList>
            <person name="Nakamura Y."/>
            <person name="Kaneko T."/>
            <person name="Sato S."/>
            <person name="Mimuro M."/>
            <person name="Miyashita H."/>
            <person name="Tsuchiya T."/>
            <person name="Sasamoto S."/>
            <person name="Watanabe A."/>
            <person name="Kawashima K."/>
            <person name="Kishida Y."/>
            <person name="Kiyokawa C."/>
            <person name="Kohara M."/>
            <person name="Matsumoto M."/>
            <person name="Matsuno A."/>
            <person name="Nakazaki N."/>
            <person name="Shimpo S."/>
            <person name="Takeuchi C."/>
            <person name="Yamada M."/>
            <person name="Tabata S."/>
        </authorList>
    </citation>
    <scope>NUCLEOTIDE SEQUENCE [LARGE SCALE GENOMIC DNA]</scope>
    <source>
        <strain evidence="7">ATCC 29082 / PCC 7421</strain>
    </source>
</reference>
<feature type="domain" description="RNA polymerase sigma factor 70 region 4 type 2" evidence="5">
    <location>
        <begin position="227"/>
        <end position="279"/>
    </location>
</feature>
<dbReference type="GO" id="GO:0003677">
    <property type="term" value="F:DNA binding"/>
    <property type="evidence" value="ECO:0007669"/>
    <property type="project" value="UniProtKB-KW"/>
</dbReference>
<dbReference type="EMBL" id="BA000045">
    <property type="protein sequence ID" value="BAC91382.1"/>
    <property type="molecule type" value="Genomic_DNA"/>
</dbReference>
<evidence type="ECO:0000256" key="1">
    <source>
        <dbReference type="ARBA" id="ARBA00023015"/>
    </source>
</evidence>
<gene>
    <name evidence="6" type="ordered locus">gll3441</name>
</gene>
<dbReference type="PANTHER" id="PTHR30385:SF4">
    <property type="entry name" value="RNA POLYMERASE SIGMA-E FACTOR"/>
    <property type="match status" value="1"/>
</dbReference>